<dbReference type="AlphaFoldDB" id="A0A3B1BWB9"/>
<evidence type="ECO:0000256" key="1">
    <source>
        <dbReference type="SAM" id="Phobius"/>
    </source>
</evidence>
<feature type="transmembrane region" description="Helical" evidence="1">
    <location>
        <begin position="235"/>
        <end position="254"/>
    </location>
</feature>
<organism evidence="2">
    <name type="scientific">hydrothermal vent metagenome</name>
    <dbReference type="NCBI Taxonomy" id="652676"/>
    <lineage>
        <taxon>unclassified sequences</taxon>
        <taxon>metagenomes</taxon>
        <taxon>ecological metagenomes</taxon>
    </lineage>
</organism>
<protein>
    <submittedName>
        <fullName evidence="2">Uncharacterized protein</fullName>
    </submittedName>
</protein>
<reference evidence="2" key="1">
    <citation type="submission" date="2018-06" db="EMBL/GenBank/DDBJ databases">
        <authorList>
            <person name="Zhirakovskaya E."/>
        </authorList>
    </citation>
    <scope>NUCLEOTIDE SEQUENCE</scope>
</reference>
<keyword evidence="1" id="KW-1133">Transmembrane helix</keyword>
<keyword evidence="1" id="KW-0472">Membrane</keyword>
<sequence length="261" mass="29240">MEIICDMCKMRGRRASPGMLAISIFIFIASTIAASGATSATKDHVIGRMKVTLMPEYDAQSVLVIQEGKFADRTAFPSDVKFTLPMEVTKLTDACSLSPGGQHFCQIFEIKKAGKNKFVNIKLPFPDFFIDYQYAPFAVKKNSQREFTYSIDTSYPITTLEVHVQQPARSEKFKIEPASYETYSKDDFKYRKYTFKDVKAGEAKAISISYFKTDTAPSVDLKFSSMKTPEVFEGSTGEILLVAGLAALGTIWLARRRMKKA</sequence>
<accession>A0A3B1BWB9</accession>
<dbReference type="EMBL" id="UOGB01000033">
    <property type="protein sequence ID" value="VAX15778.1"/>
    <property type="molecule type" value="Genomic_DNA"/>
</dbReference>
<gene>
    <name evidence="2" type="ORF">MNBD_NITROSPINAE03-1867</name>
</gene>
<evidence type="ECO:0000313" key="2">
    <source>
        <dbReference type="EMBL" id="VAX15778.1"/>
    </source>
</evidence>
<keyword evidence="1" id="KW-0812">Transmembrane</keyword>
<proteinExistence type="predicted"/>
<name>A0A3B1BWB9_9ZZZZ</name>